<feature type="domain" description="AMP-dependent synthetase/ligase" evidence="3">
    <location>
        <begin position="26"/>
        <end position="390"/>
    </location>
</feature>
<accession>A0A076ER80</accession>
<dbReference type="Pfam" id="PF00501">
    <property type="entry name" value="AMP-binding"/>
    <property type="match status" value="1"/>
</dbReference>
<reference evidence="5 6" key="1">
    <citation type="submission" date="2014-07" db="EMBL/GenBank/DDBJ databases">
        <title>Genome Sequence of Rhodococcus opacus Strain R7, a Biodegrader of Mono- and Polycyclic Aromatic Hydrocarbons.</title>
        <authorList>
            <person name="Di Gennaro P."/>
            <person name="Zampolli J."/>
            <person name="Presti I."/>
            <person name="Cappelletti M."/>
            <person name="D'Ursi P."/>
            <person name="Orro A."/>
            <person name="Mezzelani A."/>
            <person name="Milanesi L."/>
        </authorList>
    </citation>
    <scope>NUCLEOTIDE SEQUENCE [LARGE SCALE GENOMIC DNA]</scope>
    <source>
        <strain evidence="5 6">R7</strain>
    </source>
</reference>
<dbReference type="Gene3D" id="3.40.50.980">
    <property type="match status" value="2"/>
</dbReference>
<dbReference type="InterPro" id="IPR045851">
    <property type="entry name" value="AMP-bd_C_sf"/>
</dbReference>
<feature type="domain" description="AMP-binding enzyme C-terminal" evidence="4">
    <location>
        <begin position="441"/>
        <end position="517"/>
    </location>
</feature>
<dbReference type="Proteomes" id="UP000028488">
    <property type="component" value="Chromosome"/>
</dbReference>
<dbReference type="EMBL" id="CP008947">
    <property type="protein sequence ID" value="AII08406.1"/>
    <property type="molecule type" value="Genomic_DNA"/>
</dbReference>
<sequence>MHPELSLWPSTPSTGVRDITLGGLLREAASTVPDRIALVDAAPDPSERTSWTYSELLTEVESVAKALLTKCEPGDRIGIWAPNSADWVILQQAVAMAGMVVVAANPAYRAHELEYVLKQAGAVALFYRDSYRGADLRSIIDEIRPNLPGLHTIVSTSTWRSFVDAADSTKELPEVDPMDPVQIQYTSGTTGFPKGALLHHKGIINEANFVFDRADMEEAGVCINAMPMYHIGGGAVTELGTFSKRGTYVVLPAFDAAQTLEMIETYNGTHSLMVPTMLIALLEHPDLATRDISSLRTVLSGAATVPESLIHRVIDRLDCRFTILFGQTEMHGVISQTRVTDDPVDQATTVGQPLPELEVKIADPLTGEALPIGEQGEICCRGYQNMLGYYEMPDATAATIDAEGWLHMGDLGTMDTRGFIKVTGRLTEVIIRGGVNLYPREIEELLFQHPSIADVIVVGVPDERWGEQVGAVIRLHDGHDRPDPSALKSWCRERISAHKAPSLWYFTDQFPMTPSGKIQKFRLRDRIIAGELASAPERADVS</sequence>
<gene>
    <name evidence="5" type="ORF">EP51_28850</name>
</gene>
<name>A0A076ER80_RHOOP</name>
<dbReference type="eggNOG" id="COG0318">
    <property type="taxonomic scope" value="Bacteria"/>
</dbReference>
<evidence type="ECO:0000259" key="4">
    <source>
        <dbReference type="Pfam" id="PF13193"/>
    </source>
</evidence>
<evidence type="ECO:0000313" key="5">
    <source>
        <dbReference type="EMBL" id="AII08406.1"/>
    </source>
</evidence>
<dbReference type="PANTHER" id="PTHR43201:SF5">
    <property type="entry name" value="MEDIUM-CHAIN ACYL-COA LIGASE ACSF2, MITOCHONDRIAL"/>
    <property type="match status" value="1"/>
</dbReference>
<dbReference type="Gene3D" id="2.30.38.10">
    <property type="entry name" value="Luciferase, Domain 3"/>
    <property type="match status" value="1"/>
</dbReference>
<dbReference type="PANTHER" id="PTHR43201">
    <property type="entry name" value="ACYL-COA SYNTHETASE"/>
    <property type="match status" value="1"/>
</dbReference>
<evidence type="ECO:0000259" key="3">
    <source>
        <dbReference type="Pfam" id="PF00501"/>
    </source>
</evidence>
<dbReference type="PROSITE" id="PS00455">
    <property type="entry name" value="AMP_BINDING"/>
    <property type="match status" value="1"/>
</dbReference>
<dbReference type="SUPFAM" id="SSF56801">
    <property type="entry name" value="Acetyl-CoA synthetase-like"/>
    <property type="match status" value="1"/>
</dbReference>
<evidence type="ECO:0000256" key="2">
    <source>
        <dbReference type="ARBA" id="ARBA00022598"/>
    </source>
</evidence>
<evidence type="ECO:0000256" key="1">
    <source>
        <dbReference type="ARBA" id="ARBA00006432"/>
    </source>
</evidence>
<dbReference type="Gene3D" id="3.30.300.30">
    <property type="match status" value="1"/>
</dbReference>
<dbReference type="InterPro" id="IPR025110">
    <property type="entry name" value="AMP-bd_C"/>
</dbReference>
<dbReference type="InterPro" id="IPR000873">
    <property type="entry name" value="AMP-dep_synth/lig_dom"/>
</dbReference>
<comment type="similarity">
    <text evidence="1">Belongs to the ATP-dependent AMP-binding enzyme family.</text>
</comment>
<protein>
    <submittedName>
        <fullName evidence="5">AMP-dependent synthetase</fullName>
    </submittedName>
</protein>
<dbReference type="GO" id="GO:0006631">
    <property type="term" value="P:fatty acid metabolic process"/>
    <property type="evidence" value="ECO:0007669"/>
    <property type="project" value="TreeGrafter"/>
</dbReference>
<dbReference type="AlphaFoldDB" id="A0A076ER80"/>
<dbReference type="RefSeq" id="WP_128641184.1">
    <property type="nucleotide sequence ID" value="NZ_CP008947.1"/>
</dbReference>
<organism evidence="5 6">
    <name type="scientific">Rhodococcus opacus</name>
    <name type="common">Nocardia opaca</name>
    <dbReference type="NCBI Taxonomy" id="37919"/>
    <lineage>
        <taxon>Bacteria</taxon>
        <taxon>Bacillati</taxon>
        <taxon>Actinomycetota</taxon>
        <taxon>Actinomycetes</taxon>
        <taxon>Mycobacteriales</taxon>
        <taxon>Nocardiaceae</taxon>
        <taxon>Rhodococcus</taxon>
    </lineage>
</organism>
<evidence type="ECO:0000313" key="6">
    <source>
        <dbReference type="Proteomes" id="UP000028488"/>
    </source>
</evidence>
<dbReference type="GO" id="GO:0031956">
    <property type="term" value="F:medium-chain fatty acid-CoA ligase activity"/>
    <property type="evidence" value="ECO:0007669"/>
    <property type="project" value="TreeGrafter"/>
</dbReference>
<dbReference type="InterPro" id="IPR020845">
    <property type="entry name" value="AMP-binding_CS"/>
</dbReference>
<proteinExistence type="inferred from homology"/>
<keyword evidence="2" id="KW-0436">Ligase</keyword>
<dbReference type="Pfam" id="PF13193">
    <property type="entry name" value="AMP-binding_C"/>
    <property type="match status" value="1"/>
</dbReference>